<reference evidence="1" key="1">
    <citation type="journal article" date="2015" name="Nature">
        <title>Complex archaea that bridge the gap between prokaryotes and eukaryotes.</title>
        <authorList>
            <person name="Spang A."/>
            <person name="Saw J.H."/>
            <person name="Jorgensen S.L."/>
            <person name="Zaremba-Niedzwiedzka K."/>
            <person name="Martijn J."/>
            <person name="Lind A.E."/>
            <person name="van Eijk R."/>
            <person name="Schleper C."/>
            <person name="Guy L."/>
            <person name="Ettema T.J."/>
        </authorList>
    </citation>
    <scope>NUCLEOTIDE SEQUENCE</scope>
</reference>
<dbReference type="EMBL" id="LAZR01057730">
    <property type="protein sequence ID" value="KKK71450.1"/>
    <property type="molecule type" value="Genomic_DNA"/>
</dbReference>
<proteinExistence type="predicted"/>
<protein>
    <submittedName>
        <fullName evidence="1">Uncharacterized protein</fullName>
    </submittedName>
</protein>
<dbReference type="AlphaFoldDB" id="A0A0F8YCN4"/>
<accession>A0A0F8YCN4</accession>
<comment type="caution">
    <text evidence="1">The sequence shown here is derived from an EMBL/GenBank/DDBJ whole genome shotgun (WGS) entry which is preliminary data.</text>
</comment>
<sequence>MSTSDRTLPDAIESIRDLLDGK</sequence>
<name>A0A0F8YCN4_9ZZZZ</name>
<evidence type="ECO:0000313" key="1">
    <source>
        <dbReference type="EMBL" id="KKK71450.1"/>
    </source>
</evidence>
<gene>
    <name evidence="1" type="ORF">LCGC14_2913810</name>
</gene>
<feature type="non-terminal residue" evidence="1">
    <location>
        <position position="22"/>
    </location>
</feature>
<organism evidence="1">
    <name type="scientific">marine sediment metagenome</name>
    <dbReference type="NCBI Taxonomy" id="412755"/>
    <lineage>
        <taxon>unclassified sequences</taxon>
        <taxon>metagenomes</taxon>
        <taxon>ecological metagenomes</taxon>
    </lineage>
</organism>